<keyword evidence="5" id="KW-1185">Reference proteome</keyword>
<keyword evidence="1" id="KW-0802">TPR repeat</keyword>
<dbReference type="SUPFAM" id="SSF48452">
    <property type="entry name" value="TPR-like"/>
    <property type="match status" value="2"/>
</dbReference>
<evidence type="ECO:0000256" key="2">
    <source>
        <dbReference type="SAM" id="SignalP"/>
    </source>
</evidence>
<reference evidence="4 5" key="1">
    <citation type="submission" date="2023-08" db="EMBL/GenBank/DDBJ databases">
        <title>Draft genome sequence of Algoriphagus taiwanensis.</title>
        <authorList>
            <person name="Takatani N."/>
            <person name="Hosokawa M."/>
            <person name="Sawabe T."/>
        </authorList>
    </citation>
    <scope>NUCLEOTIDE SEQUENCE [LARGE SCALE GENOMIC DNA]</scope>
    <source>
        <strain evidence="4 5">JCM 19755</strain>
    </source>
</reference>
<dbReference type="Gene3D" id="1.25.40.10">
    <property type="entry name" value="Tetratricopeptide repeat domain"/>
    <property type="match status" value="1"/>
</dbReference>
<dbReference type="Pfam" id="PF12770">
    <property type="entry name" value="CHAT"/>
    <property type="match status" value="1"/>
</dbReference>
<name>A0ABQ6PYL2_9BACT</name>
<dbReference type="InterPro" id="IPR011990">
    <property type="entry name" value="TPR-like_helical_dom_sf"/>
</dbReference>
<proteinExistence type="predicted"/>
<dbReference type="RefSeq" id="WP_338227806.1">
    <property type="nucleotide sequence ID" value="NZ_BTPE01000004.1"/>
</dbReference>
<evidence type="ECO:0000313" key="5">
    <source>
        <dbReference type="Proteomes" id="UP001307705"/>
    </source>
</evidence>
<feature type="repeat" description="TPR" evidence="1">
    <location>
        <begin position="415"/>
        <end position="448"/>
    </location>
</feature>
<organism evidence="4 5">
    <name type="scientific">Algoriphagus taiwanensis</name>
    <dbReference type="NCBI Taxonomy" id="1445656"/>
    <lineage>
        <taxon>Bacteria</taxon>
        <taxon>Pseudomonadati</taxon>
        <taxon>Bacteroidota</taxon>
        <taxon>Cytophagia</taxon>
        <taxon>Cytophagales</taxon>
        <taxon>Cyclobacteriaceae</taxon>
        <taxon>Algoriphagus</taxon>
    </lineage>
</organism>
<feature type="domain" description="CHAT" evidence="3">
    <location>
        <begin position="628"/>
        <end position="951"/>
    </location>
</feature>
<feature type="chain" id="PRO_5045041408" description="CHAT domain-containing protein" evidence="2">
    <location>
        <begin position="21"/>
        <end position="952"/>
    </location>
</feature>
<sequence length="952" mass="107923">MKKYFAFLLFIIFSTAKGLAQGNPPDYFTLIQNFKSGMEARNALAMKTNSEQLIKYYNDDYAGYALNGYFLLCRGQNAEAQKQLQVMYQLNPTDAASNSLLSLYYFLAGNTTDAKKHLQWGFQLATFPEYKQEVIHDAEVVMEMASRADLQNYFTLVNQVAMESPLDIQTAQAFAGCIGPMMQGQACPQLDQAVGRLNLKKPFNPNIELMAAFLKSVNAYQKANYIQAREGLDRFLEKSEASKQELAFFRSLAFQYKGNLLFVNYDYQSALLNIRRAVTEIRNLSVPTSSEGTYLYYQIMYETQLKLEEESLQSSYNLLALADQIDNNLYRTHAQNNIGKHFLYSVNPTERARAAEYILSALRLAERGGFKDLENTVRGNYVIVLWQQGKKAEAKENSDRLYSSYMKAEQYNMAEITASNLGFFYYYDQDYRSAADYFKKAVDLTERVRKGLSPEQRLTLMNQRSEAYIGLVMAYQKLGDSKALFAAQDDNRGRFLRDRLSPNAQPATIEEAQALLGPQDLLLYYTLTGPGEIIINAITQNSAQVFYNYPIDDWIGMKKNFTDRAKRIPPSYNSFMQSYTNDIVDGNFITYPSKEQSFREDDFKTMVEWTRELFKEEDPKLDPVRNAFLRQWYRFTLEPVAQLLSSYPNLIIGASNELNYLPFEAFIDRQNQYLIETHNVRYIPSVSVWKILKNRTYSPNRKPAVVMGGAIYQPSGNVKGSARGINDFYAISESLSEKISRNDFNFKKELQFMGFGGANYLQGTLDEVTFVGTLSPEVKVVTGMNMKESYLKQLSQSGELKNYKMVMLSTHGFTVDIIPELSGVMMSQPSEGDGNEDTFLLSPEIARLQLQADLAILSACDTGLGALIGGEGINGLNSSFLLAGANRTLLSLWPVNDFSTSLTIKNLFKRVIVDGEDPFISLNLIKRALAKGEGGEVFKHPKYWAPFLLNGI</sequence>
<accession>A0ABQ6PYL2</accession>
<evidence type="ECO:0000313" key="4">
    <source>
        <dbReference type="EMBL" id="GMQ33019.1"/>
    </source>
</evidence>
<dbReference type="EMBL" id="BTPE01000004">
    <property type="protein sequence ID" value="GMQ33019.1"/>
    <property type="molecule type" value="Genomic_DNA"/>
</dbReference>
<gene>
    <name evidence="4" type="ORF">Ataiwa_12910</name>
</gene>
<evidence type="ECO:0000256" key="1">
    <source>
        <dbReference type="PROSITE-ProRule" id="PRU00339"/>
    </source>
</evidence>
<dbReference type="InterPro" id="IPR019734">
    <property type="entry name" value="TPR_rpt"/>
</dbReference>
<dbReference type="Proteomes" id="UP001307705">
    <property type="component" value="Unassembled WGS sequence"/>
</dbReference>
<dbReference type="PANTHER" id="PTHR10098">
    <property type="entry name" value="RAPSYN-RELATED"/>
    <property type="match status" value="1"/>
</dbReference>
<comment type="caution">
    <text evidence="4">The sequence shown here is derived from an EMBL/GenBank/DDBJ whole genome shotgun (WGS) entry which is preliminary data.</text>
</comment>
<keyword evidence="2" id="KW-0732">Signal</keyword>
<dbReference type="PROSITE" id="PS50005">
    <property type="entry name" value="TPR"/>
    <property type="match status" value="1"/>
</dbReference>
<feature type="signal peptide" evidence="2">
    <location>
        <begin position="1"/>
        <end position="20"/>
    </location>
</feature>
<evidence type="ECO:0000259" key="3">
    <source>
        <dbReference type="Pfam" id="PF12770"/>
    </source>
</evidence>
<dbReference type="InterPro" id="IPR024983">
    <property type="entry name" value="CHAT_dom"/>
</dbReference>
<protein>
    <recommendedName>
        <fullName evidence="3">CHAT domain-containing protein</fullName>
    </recommendedName>
</protein>